<dbReference type="Gramene" id="mRNA:HanXRQr2_Chr08g0334851">
    <property type="protein sequence ID" value="mRNA:HanXRQr2_Chr08g0334851"/>
    <property type="gene ID" value="HanXRQr2_Chr08g0334851"/>
</dbReference>
<organism evidence="1 2">
    <name type="scientific">Helianthus annuus</name>
    <name type="common">Common sunflower</name>
    <dbReference type="NCBI Taxonomy" id="4232"/>
    <lineage>
        <taxon>Eukaryota</taxon>
        <taxon>Viridiplantae</taxon>
        <taxon>Streptophyta</taxon>
        <taxon>Embryophyta</taxon>
        <taxon>Tracheophyta</taxon>
        <taxon>Spermatophyta</taxon>
        <taxon>Magnoliopsida</taxon>
        <taxon>eudicotyledons</taxon>
        <taxon>Gunneridae</taxon>
        <taxon>Pentapetalae</taxon>
        <taxon>asterids</taxon>
        <taxon>campanulids</taxon>
        <taxon>Asterales</taxon>
        <taxon>Asteraceae</taxon>
        <taxon>Asteroideae</taxon>
        <taxon>Heliantheae alliance</taxon>
        <taxon>Heliantheae</taxon>
        <taxon>Helianthus</taxon>
    </lineage>
</organism>
<comment type="caution">
    <text evidence="1">The sequence shown here is derived from an EMBL/GenBank/DDBJ whole genome shotgun (WGS) entry which is preliminary data.</text>
</comment>
<accession>A0A9K3IDU2</accession>
<gene>
    <name evidence="1" type="ORF">HanXRQr2_Chr08g0334851</name>
</gene>
<dbReference type="EMBL" id="MNCJ02000323">
    <property type="protein sequence ID" value="KAF5795018.1"/>
    <property type="molecule type" value="Genomic_DNA"/>
</dbReference>
<evidence type="ECO:0000313" key="1">
    <source>
        <dbReference type="EMBL" id="KAF5795018.1"/>
    </source>
</evidence>
<proteinExistence type="predicted"/>
<dbReference type="AlphaFoldDB" id="A0A9K3IDU2"/>
<keyword evidence="2" id="KW-1185">Reference proteome</keyword>
<dbReference type="Proteomes" id="UP000215914">
    <property type="component" value="Unassembled WGS sequence"/>
</dbReference>
<evidence type="ECO:0000313" key="2">
    <source>
        <dbReference type="Proteomes" id="UP000215914"/>
    </source>
</evidence>
<reference evidence="1" key="1">
    <citation type="journal article" date="2017" name="Nature">
        <title>The sunflower genome provides insights into oil metabolism, flowering and Asterid evolution.</title>
        <authorList>
            <person name="Badouin H."/>
            <person name="Gouzy J."/>
            <person name="Grassa C.J."/>
            <person name="Murat F."/>
            <person name="Staton S.E."/>
            <person name="Cottret L."/>
            <person name="Lelandais-Briere C."/>
            <person name="Owens G.L."/>
            <person name="Carrere S."/>
            <person name="Mayjonade B."/>
            <person name="Legrand L."/>
            <person name="Gill N."/>
            <person name="Kane N.C."/>
            <person name="Bowers J.E."/>
            <person name="Hubner S."/>
            <person name="Bellec A."/>
            <person name="Berard A."/>
            <person name="Berges H."/>
            <person name="Blanchet N."/>
            <person name="Boniface M.C."/>
            <person name="Brunel D."/>
            <person name="Catrice O."/>
            <person name="Chaidir N."/>
            <person name="Claudel C."/>
            <person name="Donnadieu C."/>
            <person name="Faraut T."/>
            <person name="Fievet G."/>
            <person name="Helmstetter N."/>
            <person name="King M."/>
            <person name="Knapp S.J."/>
            <person name="Lai Z."/>
            <person name="Le Paslier M.C."/>
            <person name="Lippi Y."/>
            <person name="Lorenzon L."/>
            <person name="Mandel J.R."/>
            <person name="Marage G."/>
            <person name="Marchand G."/>
            <person name="Marquand E."/>
            <person name="Bret-Mestries E."/>
            <person name="Morien E."/>
            <person name="Nambeesan S."/>
            <person name="Nguyen T."/>
            <person name="Pegot-Espagnet P."/>
            <person name="Pouilly N."/>
            <person name="Raftis F."/>
            <person name="Sallet E."/>
            <person name="Schiex T."/>
            <person name="Thomas J."/>
            <person name="Vandecasteele C."/>
            <person name="Vares D."/>
            <person name="Vear F."/>
            <person name="Vautrin S."/>
            <person name="Crespi M."/>
            <person name="Mangin B."/>
            <person name="Burke J.M."/>
            <person name="Salse J."/>
            <person name="Munos S."/>
            <person name="Vincourt P."/>
            <person name="Rieseberg L.H."/>
            <person name="Langlade N.B."/>
        </authorList>
    </citation>
    <scope>NUCLEOTIDE SEQUENCE</scope>
    <source>
        <tissue evidence="1">Leaves</tissue>
    </source>
</reference>
<protein>
    <submittedName>
        <fullName evidence="1">Uncharacterized protein</fullName>
    </submittedName>
</protein>
<name>A0A9K3IDU2_HELAN</name>
<reference evidence="1" key="2">
    <citation type="submission" date="2020-06" db="EMBL/GenBank/DDBJ databases">
        <title>Helianthus annuus Genome sequencing and assembly Release 2.</title>
        <authorList>
            <person name="Gouzy J."/>
            <person name="Langlade N."/>
            <person name="Munos S."/>
        </authorList>
    </citation>
    <scope>NUCLEOTIDE SEQUENCE</scope>
    <source>
        <tissue evidence="1">Leaves</tissue>
    </source>
</reference>
<sequence>MCVFRDLFFSPAEERVYGLGQAGYITYQLVEPGLGLLTVIRIHRQYK</sequence>